<keyword evidence="15" id="KW-1185">Reference proteome</keyword>
<evidence type="ECO:0000256" key="10">
    <source>
        <dbReference type="ARBA" id="ARBA00023136"/>
    </source>
</evidence>
<accession>A0A171KT99</accession>
<evidence type="ECO:0000259" key="13">
    <source>
        <dbReference type="PROSITE" id="PS50929"/>
    </source>
</evidence>
<dbReference type="SUPFAM" id="SSF90123">
    <property type="entry name" value="ABC transporter transmembrane region"/>
    <property type="match status" value="1"/>
</dbReference>
<dbReference type="InterPro" id="IPR017871">
    <property type="entry name" value="ABC_transporter-like_CS"/>
</dbReference>
<dbReference type="PATRIC" id="fig|206506.3.peg.1531"/>
<keyword evidence="4 11" id="KW-0812">Transmembrane</keyword>
<feature type="domain" description="ABC transporter" evidence="12">
    <location>
        <begin position="335"/>
        <end position="570"/>
    </location>
</feature>
<dbReference type="PROSITE" id="PS50893">
    <property type="entry name" value="ABC_TRANSPORTER_2"/>
    <property type="match status" value="1"/>
</dbReference>
<evidence type="ECO:0000256" key="11">
    <source>
        <dbReference type="SAM" id="Phobius"/>
    </source>
</evidence>
<protein>
    <recommendedName>
        <fullName evidence="16">ATP-binding cassette subfamily B protein</fullName>
    </recommendedName>
</protein>
<dbReference type="PANTHER" id="PTHR24221">
    <property type="entry name" value="ATP-BINDING CASSETTE SUB-FAMILY B"/>
    <property type="match status" value="1"/>
</dbReference>
<dbReference type="AlphaFoldDB" id="A0A171KT99"/>
<evidence type="ECO:0000256" key="9">
    <source>
        <dbReference type="ARBA" id="ARBA00023055"/>
    </source>
</evidence>
<dbReference type="PROSITE" id="PS00211">
    <property type="entry name" value="ABC_TRANSPORTER_1"/>
    <property type="match status" value="1"/>
</dbReference>
<dbReference type="InterPro" id="IPR003593">
    <property type="entry name" value="AAA+_ATPase"/>
</dbReference>
<comment type="caution">
    <text evidence="14">The sequence shown here is derived from an EMBL/GenBank/DDBJ whole genome shotgun (WGS) entry which is preliminary data.</text>
</comment>
<dbReference type="GO" id="GO:0140359">
    <property type="term" value="F:ABC-type transporter activity"/>
    <property type="evidence" value="ECO:0007669"/>
    <property type="project" value="InterPro"/>
</dbReference>
<feature type="transmembrane region" description="Helical" evidence="11">
    <location>
        <begin position="246"/>
        <end position="269"/>
    </location>
</feature>
<evidence type="ECO:0000259" key="12">
    <source>
        <dbReference type="PROSITE" id="PS50893"/>
    </source>
</evidence>
<evidence type="ECO:0000313" key="14">
    <source>
        <dbReference type="EMBL" id="KKO72116.1"/>
    </source>
</evidence>
<keyword evidence="8 11" id="KW-1133">Transmembrane helix</keyword>
<dbReference type="SMART" id="SM00382">
    <property type="entry name" value="AAA"/>
    <property type="match status" value="1"/>
</dbReference>
<dbReference type="PANTHER" id="PTHR24221:SF397">
    <property type="entry name" value="ABC TRANSPORTER, ATP-BINDING TRANSMEMBRANE PROTEIN"/>
    <property type="match status" value="1"/>
</dbReference>
<dbReference type="InterPro" id="IPR039421">
    <property type="entry name" value="Type_1_exporter"/>
</dbReference>
<dbReference type="RefSeq" id="WP_068369664.1">
    <property type="nucleotide sequence ID" value="NZ_LBNE01000003.1"/>
</dbReference>
<feature type="transmembrane region" description="Helical" evidence="11">
    <location>
        <begin position="24"/>
        <end position="45"/>
    </location>
</feature>
<evidence type="ECO:0000256" key="4">
    <source>
        <dbReference type="ARBA" id="ARBA00022692"/>
    </source>
</evidence>
<dbReference type="Gene3D" id="3.40.50.300">
    <property type="entry name" value="P-loop containing nucleotide triphosphate hydrolases"/>
    <property type="match status" value="1"/>
</dbReference>
<dbReference type="GO" id="GO:0034040">
    <property type="term" value="F:ATPase-coupled lipid transmembrane transporter activity"/>
    <property type="evidence" value="ECO:0007669"/>
    <property type="project" value="TreeGrafter"/>
</dbReference>
<keyword evidence="10 11" id="KW-0472">Membrane</keyword>
<evidence type="ECO:0000256" key="7">
    <source>
        <dbReference type="ARBA" id="ARBA00022967"/>
    </source>
</evidence>
<dbReference type="Pfam" id="PF00005">
    <property type="entry name" value="ABC_tran"/>
    <property type="match status" value="1"/>
</dbReference>
<keyword evidence="5" id="KW-0547">Nucleotide-binding</keyword>
<keyword evidence="6" id="KW-0067">ATP-binding</keyword>
<feature type="transmembrane region" description="Helical" evidence="11">
    <location>
        <begin position="132"/>
        <end position="154"/>
    </location>
</feature>
<evidence type="ECO:0000256" key="5">
    <source>
        <dbReference type="ARBA" id="ARBA00022741"/>
    </source>
</evidence>
<dbReference type="InterPro" id="IPR036640">
    <property type="entry name" value="ABC1_TM_sf"/>
</dbReference>
<feature type="transmembrane region" description="Helical" evidence="11">
    <location>
        <begin position="161"/>
        <end position="178"/>
    </location>
</feature>
<evidence type="ECO:0008006" key="16">
    <source>
        <dbReference type="Google" id="ProtNLM"/>
    </source>
</evidence>
<keyword evidence="9" id="KW-0445">Lipid transport</keyword>
<sequence>MIRALVQSGFRLSGTSDPRLSQGLAWAVLEGLFAAAPYPVLYLLLRDLFAGTATTASVAWQATAMVLCIALRIFAGTRSMPLIFSGAYAMMGEARLRIADHLRRLPMGWFGRQRGGDLGARLTSDLELVENLWSHFLGIFIAGLAMPAFLLGFLLWLDWRLAIAVMAMIPLALVSLWWSQRVAARPGEQFLAANAQAQSELLDYIQGIAVIRGFGRFGSAWRKLRRALDQQFDAALAVECRPAPWIALYGFILETGFALLILAGAWLLLDDTLRPDVLVLFLVLALPVYRQLYELGLSTLLLRFASRALARIENIMAQQPLPEPDAPQEPAGRDITFDQVSFTYDGETTPALVQLSCHIPAHGLTAIVGPSGAGKSTLVHLIGRLWDVDTGAIRMGGTDLRDIGTEQLHSHIGMVFQDVVLFSGSVLDNLRIGRPDASRETVIAAARRAQAHDFIMALPQGYDTQLDEGGASLSGGERQRLSIARALLKDAPVLLLDEATASVDPSAEAQIQRAIAELARGRTIIAIAHRLRSIRHADHILVVDAGRLVEQGTHDSLLALDGIYARLWRSQQQAQGWTLGPAA</sequence>
<evidence type="ECO:0000313" key="15">
    <source>
        <dbReference type="Proteomes" id="UP000078084"/>
    </source>
</evidence>
<dbReference type="GO" id="GO:0005886">
    <property type="term" value="C:plasma membrane"/>
    <property type="evidence" value="ECO:0007669"/>
    <property type="project" value="UniProtKB-SubCell"/>
</dbReference>
<dbReference type="Proteomes" id="UP000078084">
    <property type="component" value="Unassembled WGS sequence"/>
</dbReference>
<dbReference type="InterPro" id="IPR003439">
    <property type="entry name" value="ABC_transporter-like_ATP-bd"/>
</dbReference>
<evidence type="ECO:0000256" key="1">
    <source>
        <dbReference type="ARBA" id="ARBA00004651"/>
    </source>
</evidence>
<feature type="domain" description="ABC transmembrane type-1" evidence="13">
    <location>
        <begin position="23"/>
        <end position="296"/>
    </location>
</feature>
<dbReference type="FunFam" id="3.40.50.300:FF:000221">
    <property type="entry name" value="Multidrug ABC transporter ATP-binding protein"/>
    <property type="match status" value="1"/>
</dbReference>
<dbReference type="InterPro" id="IPR027417">
    <property type="entry name" value="P-loop_NTPase"/>
</dbReference>
<dbReference type="GO" id="GO:0005524">
    <property type="term" value="F:ATP binding"/>
    <property type="evidence" value="ECO:0007669"/>
    <property type="project" value="UniProtKB-KW"/>
</dbReference>
<feature type="transmembrane region" description="Helical" evidence="11">
    <location>
        <begin position="276"/>
        <end position="293"/>
    </location>
</feature>
<dbReference type="CDD" id="cd07346">
    <property type="entry name" value="ABC_6TM_exporters"/>
    <property type="match status" value="1"/>
</dbReference>
<keyword evidence="2" id="KW-0813">Transport</keyword>
<dbReference type="GO" id="GO:0016887">
    <property type="term" value="F:ATP hydrolysis activity"/>
    <property type="evidence" value="ECO:0007669"/>
    <property type="project" value="InterPro"/>
</dbReference>
<dbReference type="STRING" id="206506.AAV32_07160"/>
<evidence type="ECO:0000256" key="3">
    <source>
        <dbReference type="ARBA" id="ARBA00022475"/>
    </source>
</evidence>
<proteinExistence type="predicted"/>
<feature type="transmembrane region" description="Helical" evidence="11">
    <location>
        <begin position="57"/>
        <end position="75"/>
    </location>
</feature>
<dbReference type="PROSITE" id="PS50929">
    <property type="entry name" value="ABC_TM1F"/>
    <property type="match status" value="1"/>
</dbReference>
<reference evidence="14 15" key="1">
    <citation type="submission" date="2015-04" db="EMBL/GenBank/DDBJ databases">
        <title>Genome sequence of Kerstersia gyiorum CG1.</title>
        <authorList>
            <person name="Greninger A.L."/>
            <person name="Kozyreva V."/>
            <person name="Chaturvedi V."/>
        </authorList>
    </citation>
    <scope>NUCLEOTIDE SEQUENCE [LARGE SCALE GENOMIC DNA]</scope>
    <source>
        <strain evidence="14 15">CG1</strain>
    </source>
</reference>
<evidence type="ECO:0000256" key="2">
    <source>
        <dbReference type="ARBA" id="ARBA00022448"/>
    </source>
</evidence>
<organism evidence="14 15">
    <name type="scientific">Kerstersia gyiorum</name>
    <dbReference type="NCBI Taxonomy" id="206506"/>
    <lineage>
        <taxon>Bacteria</taxon>
        <taxon>Pseudomonadati</taxon>
        <taxon>Pseudomonadota</taxon>
        <taxon>Betaproteobacteria</taxon>
        <taxon>Burkholderiales</taxon>
        <taxon>Alcaligenaceae</taxon>
        <taxon>Kerstersia</taxon>
    </lineage>
</organism>
<dbReference type="EMBL" id="LBNE01000003">
    <property type="protein sequence ID" value="KKO72116.1"/>
    <property type="molecule type" value="Genomic_DNA"/>
</dbReference>
<dbReference type="Gene3D" id="1.20.1560.10">
    <property type="entry name" value="ABC transporter type 1, transmembrane domain"/>
    <property type="match status" value="1"/>
</dbReference>
<comment type="subcellular location">
    <subcellularLocation>
        <location evidence="1">Cell membrane</location>
        <topology evidence="1">Multi-pass membrane protein</topology>
    </subcellularLocation>
</comment>
<keyword evidence="3" id="KW-1003">Cell membrane</keyword>
<gene>
    <name evidence="14" type="ORF">AAV32_07160</name>
</gene>
<dbReference type="SUPFAM" id="SSF52540">
    <property type="entry name" value="P-loop containing nucleoside triphosphate hydrolases"/>
    <property type="match status" value="1"/>
</dbReference>
<keyword evidence="7" id="KW-1278">Translocase</keyword>
<evidence type="ECO:0000256" key="8">
    <source>
        <dbReference type="ARBA" id="ARBA00022989"/>
    </source>
</evidence>
<dbReference type="InterPro" id="IPR011527">
    <property type="entry name" value="ABC1_TM_dom"/>
</dbReference>
<evidence type="ECO:0000256" key="6">
    <source>
        <dbReference type="ARBA" id="ARBA00022840"/>
    </source>
</evidence>
<dbReference type="Pfam" id="PF00664">
    <property type="entry name" value="ABC_membrane"/>
    <property type="match status" value="1"/>
</dbReference>
<name>A0A171KT99_9BURK</name>